<dbReference type="InterPro" id="IPR037202">
    <property type="entry name" value="ESCRT_assembly_dom"/>
</dbReference>
<dbReference type="AlphaFoldDB" id="A0AAE1HKR5"/>
<evidence type="ECO:0000313" key="9">
    <source>
        <dbReference type="EMBL" id="KAK3922380.1"/>
    </source>
</evidence>
<dbReference type="GO" id="GO:0006612">
    <property type="term" value="P:protein targeting to membrane"/>
    <property type="evidence" value="ECO:0007669"/>
    <property type="project" value="TreeGrafter"/>
</dbReference>
<dbReference type="GO" id="GO:0000813">
    <property type="term" value="C:ESCRT I complex"/>
    <property type="evidence" value="ECO:0007669"/>
    <property type="project" value="TreeGrafter"/>
</dbReference>
<dbReference type="SUPFAM" id="SSF140111">
    <property type="entry name" value="Endosomal sorting complex assembly domain"/>
    <property type="match status" value="1"/>
</dbReference>
<keyword evidence="3 7" id="KW-0813">Transport</keyword>
<evidence type="ECO:0000256" key="2">
    <source>
        <dbReference type="ARBA" id="ARBA00007617"/>
    </source>
</evidence>
<evidence type="ECO:0000256" key="7">
    <source>
        <dbReference type="PROSITE-ProRule" id="PRU00646"/>
    </source>
</evidence>
<reference evidence="9" key="2">
    <citation type="journal article" date="2023" name="BMC Genomics">
        <title>Pest status, molecular evolution, and epigenetic factors derived from the genome assembly of Frankliniella fusca, a thysanopteran phytovirus vector.</title>
        <authorList>
            <person name="Catto M.A."/>
            <person name="Labadie P.E."/>
            <person name="Jacobson A.L."/>
            <person name="Kennedy G.G."/>
            <person name="Srinivasan R."/>
            <person name="Hunt B.G."/>
        </authorList>
    </citation>
    <scope>NUCLEOTIDE SEQUENCE</scope>
    <source>
        <strain evidence="9">PL_HMW_Pooled</strain>
    </source>
</reference>
<comment type="caution">
    <text evidence="9">The sequence shown here is derived from an EMBL/GenBank/DDBJ whole genome shotgun (WGS) entry which is preliminary data.</text>
</comment>
<evidence type="ECO:0000256" key="6">
    <source>
        <dbReference type="ARBA" id="ARBA00025010"/>
    </source>
</evidence>
<dbReference type="GO" id="GO:0031902">
    <property type="term" value="C:late endosome membrane"/>
    <property type="evidence" value="ECO:0007669"/>
    <property type="project" value="UniProtKB-SubCell"/>
</dbReference>
<dbReference type="Proteomes" id="UP001219518">
    <property type="component" value="Unassembled WGS sequence"/>
</dbReference>
<dbReference type="PANTHER" id="PTHR13678">
    <property type="entry name" value="VACUOLAR PROTEIN SORTING-ASSOCIATED PROTEIN 37"/>
    <property type="match status" value="1"/>
</dbReference>
<comment type="function">
    <text evidence="6">Component of the ESCRT-I complex, a regulator of vesicular trafficking process. Required for the sorting of endocytic ubiquitinated cargos into multivesicular bodies. May be involved in cell growth and differentiation.</text>
</comment>
<evidence type="ECO:0000313" key="10">
    <source>
        <dbReference type="Proteomes" id="UP001219518"/>
    </source>
</evidence>
<reference evidence="9" key="1">
    <citation type="submission" date="2021-07" db="EMBL/GenBank/DDBJ databases">
        <authorList>
            <person name="Catto M.A."/>
            <person name="Jacobson A."/>
            <person name="Kennedy G."/>
            <person name="Labadie P."/>
            <person name="Hunt B.G."/>
            <person name="Srinivasan R."/>
        </authorList>
    </citation>
    <scope>NUCLEOTIDE SEQUENCE</scope>
    <source>
        <strain evidence="9">PL_HMW_Pooled</strain>
        <tissue evidence="9">Head</tissue>
    </source>
</reference>
<organism evidence="9 10">
    <name type="scientific">Frankliniella fusca</name>
    <dbReference type="NCBI Taxonomy" id="407009"/>
    <lineage>
        <taxon>Eukaryota</taxon>
        <taxon>Metazoa</taxon>
        <taxon>Ecdysozoa</taxon>
        <taxon>Arthropoda</taxon>
        <taxon>Hexapoda</taxon>
        <taxon>Insecta</taxon>
        <taxon>Pterygota</taxon>
        <taxon>Neoptera</taxon>
        <taxon>Paraneoptera</taxon>
        <taxon>Thysanoptera</taxon>
        <taxon>Terebrantia</taxon>
        <taxon>Thripoidea</taxon>
        <taxon>Thripidae</taxon>
        <taxon>Frankliniella</taxon>
    </lineage>
</organism>
<dbReference type="Pfam" id="PF07200">
    <property type="entry name" value="Mod_r"/>
    <property type="match status" value="1"/>
</dbReference>
<evidence type="ECO:0000259" key="8">
    <source>
        <dbReference type="PROSITE" id="PS51314"/>
    </source>
</evidence>
<keyword evidence="10" id="KW-1185">Reference proteome</keyword>
<dbReference type="EMBL" id="JAHWGI010001090">
    <property type="protein sequence ID" value="KAK3922380.1"/>
    <property type="molecule type" value="Genomic_DNA"/>
</dbReference>
<sequence>MYSNNHSDGDLSSVLALFATLSNSELKEFLEDDAKLDTFLKDQKQIKGLEDLETEKEMVLASNRSLAEFNLSRQRELTDGKCRLQQVSEEGQKLLDSIESIASKLKEKSGSTNAETVLALLQTSAAEMEEESEKVADRFLEGDIDIDSFLDQFQNTRKIMHLRRVKADKMSDLLTKQTSQQGGPGAAPAPYPTYPTGGVPYYPPAPPVGGTPYPTGPFNMPLPGGYPMPRY</sequence>
<accession>A0AAE1HKR5</accession>
<dbReference type="GO" id="GO:0006623">
    <property type="term" value="P:protein targeting to vacuole"/>
    <property type="evidence" value="ECO:0007669"/>
    <property type="project" value="TreeGrafter"/>
</dbReference>
<evidence type="ECO:0000256" key="3">
    <source>
        <dbReference type="ARBA" id="ARBA00022448"/>
    </source>
</evidence>
<keyword evidence="5 7" id="KW-0653">Protein transport</keyword>
<evidence type="ECO:0000256" key="1">
    <source>
        <dbReference type="ARBA" id="ARBA00004633"/>
    </source>
</evidence>
<dbReference type="PROSITE" id="PS51314">
    <property type="entry name" value="VPS37_C"/>
    <property type="match status" value="1"/>
</dbReference>
<dbReference type="InterPro" id="IPR009851">
    <property type="entry name" value="Mod_r"/>
</dbReference>
<comment type="similarity">
    <text evidence="2">Belongs to the VPS37 family.</text>
</comment>
<feature type="domain" description="VPS37 C-terminal" evidence="8">
    <location>
        <begin position="95"/>
        <end position="184"/>
    </location>
</feature>
<protein>
    <submittedName>
        <fullName evidence="9">Vacuolar protein sorting-associated protein 37B</fullName>
    </submittedName>
</protein>
<dbReference type="PANTHER" id="PTHR13678:SF27">
    <property type="entry name" value="LD45836P"/>
    <property type="match status" value="1"/>
</dbReference>
<evidence type="ECO:0000256" key="4">
    <source>
        <dbReference type="ARBA" id="ARBA00022753"/>
    </source>
</evidence>
<dbReference type="GO" id="GO:0043162">
    <property type="term" value="P:ubiquitin-dependent protein catabolic process via the multivesicular body sorting pathway"/>
    <property type="evidence" value="ECO:0007669"/>
    <property type="project" value="TreeGrafter"/>
</dbReference>
<dbReference type="Gene3D" id="1.10.287.660">
    <property type="entry name" value="Helix hairpin bin"/>
    <property type="match status" value="1"/>
</dbReference>
<proteinExistence type="inferred from homology"/>
<gene>
    <name evidence="9" type="ORF">KUF71_011849</name>
</gene>
<comment type="subcellular location">
    <subcellularLocation>
        <location evidence="1">Late endosome membrane</location>
        <topology evidence="1">Peripheral membrane protein</topology>
    </subcellularLocation>
</comment>
<dbReference type="InterPro" id="IPR029012">
    <property type="entry name" value="Helix_hairpin_bin_sf"/>
</dbReference>
<evidence type="ECO:0000256" key="5">
    <source>
        <dbReference type="ARBA" id="ARBA00022927"/>
    </source>
</evidence>
<name>A0AAE1HKR5_9NEOP</name>
<keyword evidence="4" id="KW-0967">Endosome</keyword>